<dbReference type="EMBL" id="WMBA01000050">
    <property type="protein sequence ID" value="MTD57564.1"/>
    <property type="molecule type" value="Genomic_DNA"/>
</dbReference>
<dbReference type="SUPFAM" id="SSF53850">
    <property type="entry name" value="Periplasmic binding protein-like II"/>
    <property type="match status" value="1"/>
</dbReference>
<keyword evidence="3" id="KW-1185">Reference proteome</keyword>
<proteinExistence type="predicted"/>
<evidence type="ECO:0000313" key="3">
    <source>
        <dbReference type="Proteomes" id="UP000440096"/>
    </source>
</evidence>
<dbReference type="GO" id="GO:0015833">
    <property type="term" value="P:peptide transport"/>
    <property type="evidence" value="ECO:0007669"/>
    <property type="project" value="TreeGrafter"/>
</dbReference>
<gene>
    <name evidence="2" type="ORF">GKO32_26845</name>
</gene>
<evidence type="ECO:0000313" key="2">
    <source>
        <dbReference type="EMBL" id="MTD57564.1"/>
    </source>
</evidence>
<name>A0A6N7Z7Z2_9PSEU</name>
<dbReference type="OrthoDB" id="9803988at2"/>
<evidence type="ECO:0000259" key="1">
    <source>
        <dbReference type="Pfam" id="PF00496"/>
    </source>
</evidence>
<reference evidence="2 3" key="1">
    <citation type="submission" date="2019-11" db="EMBL/GenBank/DDBJ databases">
        <title>Draft genome of Amycolatopsis RM579.</title>
        <authorList>
            <person name="Duangmal K."/>
            <person name="Mingma R."/>
        </authorList>
    </citation>
    <scope>NUCLEOTIDE SEQUENCE [LARGE SCALE GENOMIC DNA]</scope>
    <source>
        <strain evidence="2 3">RM579</strain>
    </source>
</reference>
<comment type="caution">
    <text evidence="2">The sequence shown here is derived from an EMBL/GenBank/DDBJ whole genome shotgun (WGS) entry which is preliminary data.</text>
</comment>
<dbReference type="PANTHER" id="PTHR30290">
    <property type="entry name" value="PERIPLASMIC BINDING COMPONENT OF ABC TRANSPORTER"/>
    <property type="match status" value="1"/>
</dbReference>
<accession>A0A6N7Z7Z2</accession>
<dbReference type="PIRSF" id="PIRSF002741">
    <property type="entry name" value="MppA"/>
    <property type="match status" value="1"/>
</dbReference>
<dbReference type="GO" id="GO:1904680">
    <property type="term" value="F:peptide transmembrane transporter activity"/>
    <property type="evidence" value="ECO:0007669"/>
    <property type="project" value="TreeGrafter"/>
</dbReference>
<dbReference type="InterPro" id="IPR030678">
    <property type="entry name" value="Peptide/Ni-bd"/>
</dbReference>
<dbReference type="Proteomes" id="UP000440096">
    <property type="component" value="Unassembled WGS sequence"/>
</dbReference>
<organism evidence="2 3">
    <name type="scientific">Amycolatopsis pithecellobii</name>
    <dbReference type="NCBI Taxonomy" id="664692"/>
    <lineage>
        <taxon>Bacteria</taxon>
        <taxon>Bacillati</taxon>
        <taxon>Actinomycetota</taxon>
        <taxon>Actinomycetes</taxon>
        <taxon>Pseudonocardiales</taxon>
        <taxon>Pseudonocardiaceae</taxon>
        <taxon>Amycolatopsis</taxon>
    </lineage>
</organism>
<dbReference type="Pfam" id="PF00496">
    <property type="entry name" value="SBP_bac_5"/>
    <property type="match status" value="1"/>
</dbReference>
<dbReference type="GO" id="GO:0042597">
    <property type="term" value="C:periplasmic space"/>
    <property type="evidence" value="ECO:0007669"/>
    <property type="project" value="UniProtKB-ARBA"/>
</dbReference>
<dbReference type="Gene3D" id="3.10.105.10">
    <property type="entry name" value="Dipeptide-binding Protein, Domain 3"/>
    <property type="match status" value="1"/>
</dbReference>
<dbReference type="GO" id="GO:0043190">
    <property type="term" value="C:ATP-binding cassette (ABC) transporter complex"/>
    <property type="evidence" value="ECO:0007669"/>
    <property type="project" value="InterPro"/>
</dbReference>
<feature type="domain" description="Solute-binding protein family 5" evidence="1">
    <location>
        <begin position="91"/>
        <end position="429"/>
    </location>
</feature>
<protein>
    <submittedName>
        <fullName evidence="2">ABC transporter</fullName>
    </submittedName>
</protein>
<dbReference type="Gene3D" id="3.40.190.10">
    <property type="entry name" value="Periplasmic binding protein-like II"/>
    <property type="match status" value="1"/>
</dbReference>
<dbReference type="InterPro" id="IPR039424">
    <property type="entry name" value="SBP_5"/>
</dbReference>
<dbReference type="AlphaFoldDB" id="A0A6N7Z7Z2"/>
<dbReference type="InterPro" id="IPR000914">
    <property type="entry name" value="SBP_5_dom"/>
</dbReference>
<sequence length="529" mass="56621">MVSILRIWRTALRRVHGGWSRRALGFGAVVAMFVVAACGGGGAGSGASRVLNLAMAQGPTSLDPAQFNTAFNWYWDLAYETPISMAPDGSLRPGLATNWGYVGDGNRVFDLTLRPDVKFSDGSPLTAQVVKANLDRNKEKGNQAASRWADKTVDVTGPLSVRITSEKPDPSIPWSLTSTLAGGHVVSDGGLNSRDQLGTHTLGAGPYVLDAASTVANDHYTYVPNPDYWNKNDFRYERVVIKVMPNLNSVLNAMKTGEIDAAPGDYTVAGAAKSARLTVTYQPSLMMGLDLLDRRGEIVPALGDVRVRQALNLAVNRDTISSALFGEYGKSTDQTVVVGQPGSLPAATYQYDPEKAKKLLADAGYGNGLTIPTLTTSYNGQSRVVQAIAADLQKVGVTLDLKNIDYASYSDELRSRKYGIAGIGFGTLPNMHIQGPTLYLPNAATYNPFKSADPTITATYDRAAGAATDQQSALFQQVQRQLVDQAWFVFVTAAPKFYFARQGITGLDVPAVRPLANATWIRPASGSGA</sequence>